<evidence type="ECO:0000256" key="3">
    <source>
        <dbReference type="ARBA" id="ARBA00022837"/>
    </source>
</evidence>
<evidence type="ECO:0000259" key="4">
    <source>
        <dbReference type="Pfam" id="PF14508"/>
    </source>
</evidence>
<keyword evidence="3" id="KW-0106">Calcium</keyword>
<reference evidence="6" key="1">
    <citation type="journal article" date="2019" name="Int. J. Syst. Evol. Microbiol.">
        <title>The Global Catalogue of Microorganisms (GCM) 10K type strain sequencing project: providing services to taxonomists for standard genome sequencing and annotation.</title>
        <authorList>
            <consortium name="The Broad Institute Genomics Platform"/>
            <consortium name="The Broad Institute Genome Sequencing Center for Infectious Disease"/>
            <person name="Wu L."/>
            <person name="Ma J."/>
        </authorList>
    </citation>
    <scope>NUCLEOTIDE SEQUENCE [LARGE SCALE GENOMIC DNA]</scope>
    <source>
        <strain evidence="6">KCTC 52416</strain>
    </source>
</reference>
<evidence type="ECO:0000313" key="5">
    <source>
        <dbReference type="EMBL" id="MFC3198640.1"/>
    </source>
</evidence>
<keyword evidence="5" id="KW-0378">Hydrolase</keyword>
<dbReference type="PANTHER" id="PTHR35803:SF2">
    <property type="entry name" value="RETAINING ALPHA-GALACTOSIDASE"/>
    <property type="match status" value="1"/>
</dbReference>
<dbReference type="InterPro" id="IPR014718">
    <property type="entry name" value="GH-type_carb-bd"/>
</dbReference>
<evidence type="ECO:0000256" key="2">
    <source>
        <dbReference type="ARBA" id="ARBA00011245"/>
    </source>
</evidence>
<dbReference type="Gene3D" id="2.70.98.10">
    <property type="match status" value="1"/>
</dbReference>
<dbReference type="Proteomes" id="UP001595526">
    <property type="component" value="Unassembled WGS sequence"/>
</dbReference>
<organism evidence="5 6">
    <name type="scientific">Parapedobacter deserti</name>
    <dbReference type="NCBI Taxonomy" id="1912957"/>
    <lineage>
        <taxon>Bacteria</taxon>
        <taxon>Pseudomonadati</taxon>
        <taxon>Bacteroidota</taxon>
        <taxon>Sphingobacteriia</taxon>
        <taxon>Sphingobacteriales</taxon>
        <taxon>Sphingobacteriaceae</taxon>
        <taxon>Parapedobacter</taxon>
    </lineage>
</organism>
<dbReference type="InterPro" id="IPR052720">
    <property type="entry name" value="Glycosyl_hydrolase_97"/>
</dbReference>
<dbReference type="InterPro" id="IPR029486">
    <property type="entry name" value="GH97_N"/>
</dbReference>
<comment type="caution">
    <text evidence="5">The sequence shown here is derived from an EMBL/GenBank/DDBJ whole genome shotgun (WGS) entry which is preliminary data.</text>
</comment>
<feature type="domain" description="Glycosyl-hydrolase 97 N-terminal" evidence="4">
    <location>
        <begin position="8"/>
        <end position="209"/>
    </location>
</feature>
<proteinExistence type="predicted"/>
<keyword evidence="6" id="KW-1185">Reference proteome</keyword>
<comment type="cofactor">
    <cofactor evidence="1">
        <name>Ca(2+)</name>
        <dbReference type="ChEBI" id="CHEBI:29108"/>
    </cofactor>
</comment>
<name>A0ABV7JP00_9SPHI</name>
<dbReference type="Pfam" id="PF14508">
    <property type="entry name" value="GH97_N"/>
    <property type="match status" value="1"/>
</dbReference>
<gene>
    <name evidence="5" type="ORF">ACFOET_13525</name>
</gene>
<dbReference type="PANTHER" id="PTHR35803">
    <property type="entry name" value="GLUCAN 1,4-ALPHA-GLUCOSIDASE SUSB-RELATED"/>
    <property type="match status" value="1"/>
</dbReference>
<dbReference type="EMBL" id="JBHRTA010000038">
    <property type="protein sequence ID" value="MFC3198640.1"/>
    <property type="molecule type" value="Genomic_DNA"/>
</dbReference>
<comment type="subunit">
    <text evidence="2">Monomer.</text>
</comment>
<dbReference type="GO" id="GO:0016787">
    <property type="term" value="F:hydrolase activity"/>
    <property type="evidence" value="ECO:0007669"/>
    <property type="project" value="UniProtKB-KW"/>
</dbReference>
<sequence>MSSETCTIESRDRRLHVTVRSDNVGMLSYSISRDGVPVIEGGALGVTGTNIAPLTELQIVDVSPVEQIDGAYEIQTSKRRLNTYAANRRVLRMRNRDDRGYDLIVQAADDGVAFRYAFPNSSGKLLIIEEELTSFRFPQHAKRWLQPMAVAKSGWEQTNPSYEGHYVQGIPVGTPESTGTGWVYPALFQVDSVWVLITKAGLDGGYPGRDVVIARRAGQRWYIAGINGEPWEKEMELDLTLLGGGSNTVLITDGAAPGAFQVVGATLTNAHTVTMKPNGGFVMIINQ</sequence>
<evidence type="ECO:0000313" key="6">
    <source>
        <dbReference type="Proteomes" id="UP001595526"/>
    </source>
</evidence>
<protein>
    <submittedName>
        <fullName evidence="5">Glycoside hydrolase family 97 N-terminal domain-containing protein</fullName>
    </submittedName>
</protein>
<dbReference type="RefSeq" id="WP_379023492.1">
    <property type="nucleotide sequence ID" value="NZ_JBHRTA010000038.1"/>
</dbReference>
<evidence type="ECO:0000256" key="1">
    <source>
        <dbReference type="ARBA" id="ARBA00001913"/>
    </source>
</evidence>
<accession>A0ABV7JP00</accession>